<dbReference type="InterPro" id="IPR002547">
    <property type="entry name" value="tRNA-bd_dom"/>
</dbReference>
<keyword evidence="8 13" id="KW-0067">ATP-binding</keyword>
<keyword evidence="13" id="KW-0862">Zinc</keyword>
<comment type="similarity">
    <text evidence="13">Belongs to the class-I aminoacyl-tRNA synthetase family. MetG type 2A subfamily.</text>
</comment>
<dbReference type="PANTHER" id="PTHR43326:SF1">
    <property type="entry name" value="METHIONINE--TRNA LIGASE, MITOCHONDRIAL"/>
    <property type="match status" value="1"/>
</dbReference>
<evidence type="ECO:0000256" key="10">
    <source>
        <dbReference type="ARBA" id="ARBA00022917"/>
    </source>
</evidence>
<dbReference type="GO" id="GO:0005737">
    <property type="term" value="C:cytoplasm"/>
    <property type="evidence" value="ECO:0007669"/>
    <property type="project" value="UniProtKB-SubCell"/>
</dbReference>
<dbReference type="InterPro" id="IPR009080">
    <property type="entry name" value="tRNAsynth_Ia_anticodon-bd"/>
</dbReference>
<dbReference type="SUPFAM" id="SSF50249">
    <property type="entry name" value="Nucleic acid-binding proteins"/>
    <property type="match status" value="1"/>
</dbReference>
<accession>D4H3M3</accession>
<evidence type="ECO:0000259" key="14">
    <source>
        <dbReference type="PROSITE" id="PS50886"/>
    </source>
</evidence>
<dbReference type="InterPro" id="IPR033911">
    <property type="entry name" value="MetRS_core"/>
</dbReference>
<evidence type="ECO:0000256" key="2">
    <source>
        <dbReference type="ARBA" id="ARBA00004496"/>
    </source>
</evidence>
<dbReference type="GO" id="GO:0046872">
    <property type="term" value="F:metal ion binding"/>
    <property type="evidence" value="ECO:0007669"/>
    <property type="project" value="UniProtKB-KW"/>
</dbReference>
<dbReference type="HOGENOM" id="CLU_009710_9_4_0"/>
<keyword evidence="13" id="KW-0479">Metal-binding</keyword>
<dbReference type="GO" id="GO:0004825">
    <property type="term" value="F:methionine-tRNA ligase activity"/>
    <property type="evidence" value="ECO:0007669"/>
    <property type="project" value="UniProtKB-UniRule"/>
</dbReference>
<dbReference type="AlphaFoldDB" id="D4H3M3"/>
<feature type="binding site" evidence="13">
    <location>
        <position position="128"/>
    </location>
    <ligand>
        <name>Zn(2+)</name>
        <dbReference type="ChEBI" id="CHEBI:29105"/>
    </ligand>
</feature>
<proteinExistence type="inferred from homology"/>
<dbReference type="RefSeq" id="WP_013011627.1">
    <property type="nucleotide sequence ID" value="NC_013943.1"/>
</dbReference>
<dbReference type="FunFam" id="2.40.50.140:FF:000042">
    <property type="entry name" value="Methionine--tRNA ligase"/>
    <property type="match status" value="1"/>
</dbReference>
<dbReference type="Gene3D" id="2.170.220.10">
    <property type="match status" value="1"/>
</dbReference>
<comment type="caution">
    <text evidence="13">Lacks conserved residue(s) required for the propagation of feature annotation.</text>
</comment>
<dbReference type="InterPro" id="IPR004495">
    <property type="entry name" value="Met-tRNA-synth_bsu_C"/>
</dbReference>
<dbReference type="PANTHER" id="PTHR43326">
    <property type="entry name" value="METHIONYL-TRNA SYNTHETASE"/>
    <property type="match status" value="1"/>
</dbReference>
<evidence type="ECO:0000256" key="3">
    <source>
        <dbReference type="ARBA" id="ARBA00011738"/>
    </source>
</evidence>
<dbReference type="NCBIfam" id="TIGR00398">
    <property type="entry name" value="metG"/>
    <property type="match status" value="1"/>
</dbReference>
<evidence type="ECO:0000256" key="1">
    <source>
        <dbReference type="ARBA" id="ARBA00003314"/>
    </source>
</evidence>
<dbReference type="FunFam" id="1.10.730.10:FF:000026">
    <property type="entry name" value="Methionine--tRNA ligase"/>
    <property type="match status" value="1"/>
</dbReference>
<dbReference type="HAMAP" id="MF_01228">
    <property type="entry name" value="Met_tRNA_synth_type2"/>
    <property type="match status" value="1"/>
</dbReference>
<keyword evidence="10 13" id="KW-0648">Protein biosynthesis</keyword>
<keyword evidence="9 13" id="KW-0694">RNA-binding</keyword>
<sequence length="644" mass="73328">MTGKTFYVTTPIYYVNDVPHIGHAYTTVACDTISRYKRLCGFDVCFLTGTDEHGQKIEQAAQKRGITPKALADEVVQRFAGLWKILNISNDKFIRTTDELHKKAVRKIFDKMKENGDIYLDHYEGWYCTPCETYLTETQLLDGNCCPSCGRETAKLKEPSYFFRMSKYADQLLKHIEDNKDFVRPESRRNEIISFIKDGLRDLSVSRVTFKWGIPVPDAPEHVIYVWIDALTNYIAALGYGEDDADFQKFWPADYHVVGKDILRFHTVYWPTMLMSAGLPLPKSVFAHGWWTVEGQKMSKSLGNAIDPAWLVDKFGVDSIRYFLLREVPFGLDGDFSFKALIHRINGDLANDLGNLLNRTMGMVNRYFDGVVPAYTEAGDEDKPLEETIERVFREVDEHITNMAFNKALMTTWELVSALNKYIDETAPWALAKDETRKGRLGSVLYSVLDGIRLVSLLLYPFMPETAVKMRRQLGTAQELEKSDVEELRKIRTFEAGHKLGEAEQLFPRIDEKVMLDELKLEADSKKQDEKGKLRVEEIDFAHFEKMSLKAAKVIECEKVEKSDKLLKLQVDLGTEKRQVVSGIAKSYKPEDMVGKTVVLVANLKPAKLMGIMSEGMILSATSDGKKHKVLELPDSVEPGTDIK</sequence>
<dbReference type="GO" id="GO:0000049">
    <property type="term" value="F:tRNA binding"/>
    <property type="evidence" value="ECO:0007669"/>
    <property type="project" value="UniProtKB-UniRule"/>
</dbReference>
<protein>
    <recommendedName>
        <fullName evidence="13">Methionine--tRNA ligase</fullName>
        <ecNumber evidence="13">6.1.1.10</ecNumber>
    </recommendedName>
    <alternativeName>
        <fullName evidence="13">Methionyl-tRNA synthetase</fullName>
        <shortName evidence="13">MetRS</shortName>
    </alternativeName>
</protein>
<dbReference type="Pfam" id="PF19303">
    <property type="entry name" value="Anticodon_3"/>
    <property type="match status" value="1"/>
</dbReference>
<dbReference type="InterPro" id="IPR014758">
    <property type="entry name" value="Met-tRNA_synth"/>
</dbReference>
<dbReference type="STRING" id="522772.Dacet_2363"/>
<dbReference type="OrthoDB" id="9810191at2"/>
<evidence type="ECO:0000256" key="9">
    <source>
        <dbReference type="ARBA" id="ARBA00022884"/>
    </source>
</evidence>
<evidence type="ECO:0000256" key="8">
    <source>
        <dbReference type="ARBA" id="ARBA00022840"/>
    </source>
</evidence>
<keyword evidence="11 13" id="KW-0030">Aminoacyl-tRNA synthetase</keyword>
<dbReference type="InParanoid" id="D4H3M3"/>
<dbReference type="SUPFAM" id="SSF52374">
    <property type="entry name" value="Nucleotidylyl transferase"/>
    <property type="match status" value="1"/>
</dbReference>
<feature type="binding site" evidence="13">
    <location>
        <position position="146"/>
    </location>
    <ligand>
        <name>Zn(2+)</name>
        <dbReference type="ChEBI" id="CHEBI:29105"/>
    </ligand>
</feature>
<dbReference type="CDD" id="cd00814">
    <property type="entry name" value="MetRS_core"/>
    <property type="match status" value="1"/>
</dbReference>
<dbReference type="InterPro" id="IPR002300">
    <property type="entry name" value="aa-tRNA-synth_Ia"/>
</dbReference>
<dbReference type="InterPro" id="IPR012340">
    <property type="entry name" value="NA-bd_OB-fold"/>
</dbReference>
<evidence type="ECO:0000256" key="11">
    <source>
        <dbReference type="ARBA" id="ARBA00023146"/>
    </source>
</evidence>
<dbReference type="Gene3D" id="2.40.50.140">
    <property type="entry name" value="Nucleic acid-binding proteins"/>
    <property type="match status" value="1"/>
</dbReference>
<dbReference type="PROSITE" id="PS50886">
    <property type="entry name" value="TRBD"/>
    <property type="match status" value="1"/>
</dbReference>
<evidence type="ECO:0000313" key="16">
    <source>
        <dbReference type="Proteomes" id="UP000002012"/>
    </source>
</evidence>
<dbReference type="EC" id="6.1.1.10" evidence="13"/>
<feature type="binding site" evidence="13">
    <location>
        <position position="131"/>
    </location>
    <ligand>
        <name>Zn(2+)</name>
        <dbReference type="ChEBI" id="CHEBI:29105"/>
    </ligand>
</feature>
<evidence type="ECO:0000256" key="5">
    <source>
        <dbReference type="ARBA" id="ARBA00022555"/>
    </source>
</evidence>
<dbReference type="GO" id="GO:0006431">
    <property type="term" value="P:methionyl-tRNA aminoacylation"/>
    <property type="evidence" value="ECO:0007669"/>
    <property type="project" value="UniProtKB-UniRule"/>
</dbReference>
<dbReference type="NCBIfam" id="NF008900">
    <property type="entry name" value="PRK12267.1"/>
    <property type="match status" value="1"/>
</dbReference>
<keyword evidence="5 13" id="KW-0820">tRNA-binding</keyword>
<dbReference type="eggNOG" id="COG0143">
    <property type="taxonomic scope" value="Bacteria"/>
</dbReference>
<comment type="subcellular location">
    <subcellularLocation>
        <location evidence="2 13">Cytoplasm</location>
    </subcellularLocation>
</comment>
<feature type="domain" description="TRNA-binding" evidence="14">
    <location>
        <begin position="543"/>
        <end position="644"/>
    </location>
</feature>
<feature type="short sequence motif" description="'HIGH' region" evidence="13">
    <location>
        <begin position="13"/>
        <end position="23"/>
    </location>
</feature>
<gene>
    <name evidence="13" type="primary">metG</name>
    <name evidence="15" type="ordered locus">Dacet_2363</name>
</gene>
<keyword evidence="4 13" id="KW-0963">Cytoplasm</keyword>
<dbReference type="FunFam" id="2.170.220.10:FF:000002">
    <property type="entry name" value="Methionine--tRNA ligase"/>
    <property type="match status" value="1"/>
</dbReference>
<evidence type="ECO:0000256" key="7">
    <source>
        <dbReference type="ARBA" id="ARBA00022741"/>
    </source>
</evidence>
<keyword evidence="6 13" id="KW-0436">Ligase</keyword>
<dbReference type="InterPro" id="IPR041872">
    <property type="entry name" value="Anticodon_Met"/>
</dbReference>
<comment type="subunit">
    <text evidence="3 13">Homodimer.</text>
</comment>
<dbReference type="Pfam" id="PF09334">
    <property type="entry name" value="tRNA-synt_1g"/>
    <property type="match status" value="1"/>
</dbReference>
<dbReference type="CDD" id="cd07957">
    <property type="entry name" value="Anticodon_Ia_Met"/>
    <property type="match status" value="1"/>
</dbReference>
<reference evidence="15 16" key="1">
    <citation type="journal article" date="2010" name="Stand. Genomic Sci.">
        <title>Complete genome sequence of Denitrovibrio acetiphilus type strain (N2460).</title>
        <authorList>
            <person name="Kiss H."/>
            <person name="Lang E."/>
            <person name="Lapidus A."/>
            <person name="Copeland A."/>
            <person name="Nolan M."/>
            <person name="Glavina Del Rio T."/>
            <person name="Chen F."/>
            <person name="Lucas S."/>
            <person name="Tice H."/>
            <person name="Cheng J.F."/>
            <person name="Han C."/>
            <person name="Goodwin L."/>
            <person name="Pitluck S."/>
            <person name="Liolios K."/>
            <person name="Pati A."/>
            <person name="Ivanova N."/>
            <person name="Mavromatis K."/>
            <person name="Chen A."/>
            <person name="Palaniappan K."/>
            <person name="Land M."/>
            <person name="Hauser L."/>
            <person name="Chang Y.J."/>
            <person name="Jeffries C.D."/>
            <person name="Detter J.C."/>
            <person name="Brettin T."/>
            <person name="Spring S."/>
            <person name="Rohde M."/>
            <person name="Goker M."/>
            <person name="Woyke T."/>
            <person name="Bristow J."/>
            <person name="Eisen J.A."/>
            <person name="Markowitz V."/>
            <person name="Hugenholtz P."/>
            <person name="Kyrpides N.C."/>
            <person name="Klenk H.P."/>
        </authorList>
    </citation>
    <scope>NUCLEOTIDE SEQUENCE [LARGE SCALE GENOMIC DNA]</scope>
    <source>
        <strain evidence="16">DSM 12809 / NBRC 114555 / N2460</strain>
    </source>
</reference>
<evidence type="ECO:0000256" key="12">
    <source>
        <dbReference type="ARBA" id="ARBA00047364"/>
    </source>
</evidence>
<dbReference type="InterPro" id="IPR014729">
    <property type="entry name" value="Rossmann-like_a/b/a_fold"/>
</dbReference>
<feature type="binding site" evidence="13">
    <location>
        <position position="149"/>
    </location>
    <ligand>
        <name>Zn(2+)</name>
        <dbReference type="ChEBI" id="CHEBI:29105"/>
    </ligand>
</feature>
<dbReference type="KEGG" id="dap:Dacet_2363"/>
<dbReference type="PaxDb" id="522772-Dacet_2363"/>
<evidence type="ECO:0000256" key="13">
    <source>
        <dbReference type="HAMAP-Rule" id="MF_01228"/>
    </source>
</evidence>
<dbReference type="Pfam" id="PF01588">
    <property type="entry name" value="tRNA_bind"/>
    <property type="match status" value="1"/>
</dbReference>
<keyword evidence="16" id="KW-1185">Reference proteome</keyword>
<evidence type="ECO:0000313" key="15">
    <source>
        <dbReference type="EMBL" id="ADD69125.1"/>
    </source>
</evidence>
<keyword evidence="7 13" id="KW-0547">Nucleotide-binding</keyword>
<comment type="function">
    <text evidence="1 13">Is required not only for elongation of protein synthesis but also for the initiation of all mRNA translation through initiator tRNA(fMet) aminoacylation.</text>
</comment>
<dbReference type="CDD" id="cd02800">
    <property type="entry name" value="tRNA_bind_EcMetRS_like"/>
    <property type="match status" value="1"/>
</dbReference>
<dbReference type="Pfam" id="PF00133">
    <property type="entry name" value="tRNA-synt_1"/>
    <property type="match status" value="1"/>
</dbReference>
<comment type="cofactor">
    <cofactor evidence="13">
        <name>Zn(2+)</name>
        <dbReference type="ChEBI" id="CHEBI:29105"/>
    </cofactor>
    <text evidence="13">Binds 1 zinc ion per subunit.</text>
</comment>
<comment type="catalytic activity">
    <reaction evidence="12 13">
        <text>tRNA(Met) + L-methionine + ATP = L-methionyl-tRNA(Met) + AMP + diphosphate</text>
        <dbReference type="Rhea" id="RHEA:13481"/>
        <dbReference type="Rhea" id="RHEA-COMP:9667"/>
        <dbReference type="Rhea" id="RHEA-COMP:9698"/>
        <dbReference type="ChEBI" id="CHEBI:30616"/>
        <dbReference type="ChEBI" id="CHEBI:33019"/>
        <dbReference type="ChEBI" id="CHEBI:57844"/>
        <dbReference type="ChEBI" id="CHEBI:78442"/>
        <dbReference type="ChEBI" id="CHEBI:78530"/>
        <dbReference type="ChEBI" id="CHEBI:456215"/>
        <dbReference type="EC" id="6.1.1.10"/>
    </reaction>
</comment>
<dbReference type="EMBL" id="CP001968">
    <property type="protein sequence ID" value="ADD69125.1"/>
    <property type="molecule type" value="Genomic_DNA"/>
</dbReference>
<dbReference type="eggNOG" id="COG0073">
    <property type="taxonomic scope" value="Bacteria"/>
</dbReference>
<feature type="short sequence motif" description="'KMSKS' region" evidence="13">
    <location>
        <begin position="297"/>
        <end position="301"/>
    </location>
</feature>
<organism evidence="15 16">
    <name type="scientific">Denitrovibrio acetiphilus (strain DSM 12809 / NBRC 114555 / N2460)</name>
    <dbReference type="NCBI Taxonomy" id="522772"/>
    <lineage>
        <taxon>Bacteria</taxon>
        <taxon>Pseudomonadati</taxon>
        <taxon>Deferribacterota</taxon>
        <taxon>Deferribacteres</taxon>
        <taxon>Deferribacterales</taxon>
        <taxon>Geovibrionaceae</taxon>
        <taxon>Denitrovibrio</taxon>
    </lineage>
</organism>
<dbReference type="NCBIfam" id="TIGR00399">
    <property type="entry name" value="metG_C_term"/>
    <property type="match status" value="1"/>
</dbReference>
<dbReference type="Proteomes" id="UP000002012">
    <property type="component" value="Chromosome"/>
</dbReference>
<dbReference type="FunCoup" id="D4H3M3">
    <property type="interactions" value="499"/>
</dbReference>
<dbReference type="GO" id="GO:0005524">
    <property type="term" value="F:ATP binding"/>
    <property type="evidence" value="ECO:0007669"/>
    <property type="project" value="UniProtKB-UniRule"/>
</dbReference>
<dbReference type="SUPFAM" id="SSF47323">
    <property type="entry name" value="Anticodon-binding domain of a subclass of class I aminoacyl-tRNA synthetases"/>
    <property type="match status" value="1"/>
</dbReference>
<dbReference type="InterPro" id="IPR023457">
    <property type="entry name" value="Met-tRNA_synth_2"/>
</dbReference>
<dbReference type="Gene3D" id="3.40.50.620">
    <property type="entry name" value="HUPs"/>
    <property type="match status" value="1"/>
</dbReference>
<dbReference type="PROSITE" id="PS51257">
    <property type="entry name" value="PROKAR_LIPOPROTEIN"/>
    <property type="match status" value="1"/>
</dbReference>
<dbReference type="PRINTS" id="PR01041">
    <property type="entry name" value="TRNASYNTHMET"/>
</dbReference>
<evidence type="ECO:0000256" key="4">
    <source>
        <dbReference type="ARBA" id="ARBA00022490"/>
    </source>
</evidence>
<name>D4H3M3_DENA2</name>
<dbReference type="InterPro" id="IPR015413">
    <property type="entry name" value="Methionyl/Leucyl_tRNA_Synth"/>
</dbReference>
<dbReference type="Gene3D" id="1.10.730.10">
    <property type="entry name" value="Isoleucyl-tRNA Synthetase, Domain 1"/>
    <property type="match status" value="1"/>
</dbReference>
<evidence type="ECO:0000256" key="6">
    <source>
        <dbReference type="ARBA" id="ARBA00022598"/>
    </source>
</evidence>